<dbReference type="InterPro" id="IPR022496">
    <property type="entry name" value="T6A_TsaB"/>
</dbReference>
<comment type="subcellular location">
    <subcellularLocation>
        <location evidence="1">Cytoplasm</location>
    </subcellularLocation>
</comment>
<evidence type="ECO:0000256" key="3">
    <source>
        <dbReference type="ARBA" id="ARBA00022694"/>
    </source>
</evidence>
<dbReference type="Pfam" id="PF00814">
    <property type="entry name" value="TsaD"/>
    <property type="match status" value="1"/>
</dbReference>
<dbReference type="NCBIfam" id="TIGR03725">
    <property type="entry name" value="T6A_YeaZ"/>
    <property type="match status" value="1"/>
</dbReference>
<sequence>MMNNYSILAVETSTLACSVALTVKGQMYQRYEHLPQKHALRLLEMVDEVLGEAKIKGSEVDVLAYGEGPGAFTGVRIAAGVVQGLSLGWDKPVIGVSSLEAMAERVLSEMVTSNKISNLVEIPWCALMDARMKEVYIQSGSFNVNTKAWKASEVCLVSPEEARARLESLKANCIGLGDVVTEYPCLTQRFSTWVDTQPSAMAVVQLVQRMDLECESAYQPLALPVYLRNHVADTIQERLENRLKKHRG</sequence>
<protein>
    <submittedName>
        <fullName evidence="5">tRNA threonylcarbamoyladenosine biosynthesis protein TsaB</fullName>
    </submittedName>
</protein>
<dbReference type="SUPFAM" id="SSF53067">
    <property type="entry name" value="Actin-like ATPase domain"/>
    <property type="match status" value="2"/>
</dbReference>
<reference evidence="5" key="1">
    <citation type="submission" date="2018-06" db="EMBL/GenBank/DDBJ databases">
        <authorList>
            <person name="Zhirakovskaya E."/>
        </authorList>
    </citation>
    <scope>NUCLEOTIDE SEQUENCE</scope>
</reference>
<evidence type="ECO:0000256" key="1">
    <source>
        <dbReference type="ARBA" id="ARBA00004496"/>
    </source>
</evidence>
<dbReference type="CDD" id="cd24032">
    <property type="entry name" value="ASKHA_NBD_TsaB"/>
    <property type="match status" value="1"/>
</dbReference>
<keyword evidence="2" id="KW-0963">Cytoplasm</keyword>
<dbReference type="EMBL" id="UOFB01000350">
    <property type="protein sequence ID" value="VAW49395.1"/>
    <property type="molecule type" value="Genomic_DNA"/>
</dbReference>
<evidence type="ECO:0000313" key="5">
    <source>
        <dbReference type="EMBL" id="VAW49395.1"/>
    </source>
</evidence>
<dbReference type="PANTHER" id="PTHR11735:SF11">
    <property type="entry name" value="TRNA THREONYLCARBAMOYLADENOSINE BIOSYNTHESIS PROTEIN TSAB"/>
    <property type="match status" value="1"/>
</dbReference>
<gene>
    <name evidence="5" type="ORF">MNBD_GAMMA04-1452</name>
</gene>
<evidence type="ECO:0000259" key="4">
    <source>
        <dbReference type="Pfam" id="PF00814"/>
    </source>
</evidence>
<keyword evidence="3" id="KW-0819">tRNA processing</keyword>
<feature type="domain" description="Gcp-like" evidence="4">
    <location>
        <begin position="36"/>
        <end position="160"/>
    </location>
</feature>
<organism evidence="5">
    <name type="scientific">hydrothermal vent metagenome</name>
    <dbReference type="NCBI Taxonomy" id="652676"/>
    <lineage>
        <taxon>unclassified sequences</taxon>
        <taxon>metagenomes</taxon>
        <taxon>ecological metagenomes</taxon>
    </lineage>
</organism>
<dbReference type="AlphaFoldDB" id="A0A3B0W0N2"/>
<proteinExistence type="predicted"/>
<accession>A0A3B0W0N2</accession>
<evidence type="ECO:0000256" key="2">
    <source>
        <dbReference type="ARBA" id="ARBA00022490"/>
    </source>
</evidence>
<dbReference type="GO" id="GO:0002949">
    <property type="term" value="P:tRNA threonylcarbamoyladenosine modification"/>
    <property type="evidence" value="ECO:0007669"/>
    <property type="project" value="InterPro"/>
</dbReference>
<name>A0A3B0W0N2_9ZZZZ</name>
<dbReference type="FunFam" id="3.30.420.40:FF:000097">
    <property type="entry name" value="tRNA threonylcarbamoyladenosine biosynthesis protein TsaB"/>
    <property type="match status" value="1"/>
</dbReference>
<dbReference type="PANTHER" id="PTHR11735">
    <property type="entry name" value="TRNA N6-ADENOSINE THREONYLCARBAMOYLTRANSFERASE"/>
    <property type="match status" value="1"/>
</dbReference>
<dbReference type="InterPro" id="IPR043129">
    <property type="entry name" value="ATPase_NBD"/>
</dbReference>
<dbReference type="InterPro" id="IPR000905">
    <property type="entry name" value="Gcp-like_dom"/>
</dbReference>
<dbReference type="GO" id="GO:0005829">
    <property type="term" value="C:cytosol"/>
    <property type="evidence" value="ECO:0007669"/>
    <property type="project" value="TreeGrafter"/>
</dbReference>
<dbReference type="Gene3D" id="3.30.420.40">
    <property type="match status" value="2"/>
</dbReference>